<comment type="caution">
    <text evidence="3">The sequence shown here is derived from an EMBL/GenBank/DDBJ whole genome shotgun (WGS) entry which is preliminary data.</text>
</comment>
<gene>
    <name evidence="3" type="ORF">QBC40DRAFT_272992</name>
</gene>
<protein>
    <recommendedName>
        <fullName evidence="2">CID domain-containing protein</fullName>
    </recommendedName>
</protein>
<sequence length="648" mass="71988">MESVSKDLTITKTLLTSALFRPDPISCPRNDIESMLALLNSTIAECSPTNVQRCKQWALNNLLPSTARISSFCKYLVALSKSIGQDKHVTAQSARSRVPSVRRRRLHILYILNDLLYHVKYRSRDDGFAQNLEPALPALFKSAASFNNCPKHIRKLRDLIALWEENQYFSQGHIQELREALETPADEGTANDAEHTANSADGLANNSVKSAPFIMPAMHGDPSLPWYDLPAGNWLPHIQKNSTKPMNPSLIKPLELNKGPADQNLVAAVKSLLLDIDKIYSTEADIGDTPRDIGQMGEMVEVDEITGEIIGGDTYYGWSRHFCKNMRARKRNGGRRSERDNSRGRGITRSSRSYSRSPSRSRSRSGRRRDHGSSSRNSSRPAFKRQRVSESPRNGRSRSDSRGRDSSRRRSHSYTSRSRSRSRSSRSDYSRRHRSRSFSRSRSRSQPRSRSRAHDRDRKDRSQTGSPPRSPSYSRSPSRDRSRRRSPPSRQPYSGQPPPYPQQPHPGFAPPPPPPNFQAGHFPPPMPAFPGGGPPPVPPNFPQGSFPMPIPPPNFHGAWPPPPPPGQSQQFFPGVHPPPPPPGGPGMGFQSGWAGRGGHVPPSPPGPPTGPQGHYQDVWNQQGRGGHNGGFSRGGGRGGNRGYGQKRW</sequence>
<feature type="compositionally biased region" description="Basic residues" evidence="1">
    <location>
        <begin position="359"/>
        <end position="370"/>
    </location>
</feature>
<dbReference type="AlphaFoldDB" id="A0AAN7AWS8"/>
<feature type="compositionally biased region" description="Basic residues" evidence="1">
    <location>
        <begin position="431"/>
        <end position="451"/>
    </location>
</feature>
<dbReference type="PROSITE" id="PS51391">
    <property type="entry name" value="CID"/>
    <property type="match status" value="1"/>
</dbReference>
<feature type="compositionally biased region" description="Basic and acidic residues" evidence="1">
    <location>
        <begin position="397"/>
        <end position="408"/>
    </location>
</feature>
<dbReference type="EMBL" id="MU863883">
    <property type="protein sequence ID" value="KAK4204216.1"/>
    <property type="molecule type" value="Genomic_DNA"/>
</dbReference>
<evidence type="ECO:0000256" key="1">
    <source>
        <dbReference type="SAM" id="MobiDB-lite"/>
    </source>
</evidence>
<organism evidence="3 4">
    <name type="scientific">Triangularia verruculosa</name>
    <dbReference type="NCBI Taxonomy" id="2587418"/>
    <lineage>
        <taxon>Eukaryota</taxon>
        <taxon>Fungi</taxon>
        <taxon>Dikarya</taxon>
        <taxon>Ascomycota</taxon>
        <taxon>Pezizomycotina</taxon>
        <taxon>Sordariomycetes</taxon>
        <taxon>Sordariomycetidae</taxon>
        <taxon>Sordariales</taxon>
        <taxon>Podosporaceae</taxon>
        <taxon>Triangularia</taxon>
    </lineage>
</organism>
<reference evidence="3" key="1">
    <citation type="journal article" date="2023" name="Mol. Phylogenet. Evol.">
        <title>Genome-scale phylogeny and comparative genomics of the fungal order Sordariales.</title>
        <authorList>
            <person name="Hensen N."/>
            <person name="Bonometti L."/>
            <person name="Westerberg I."/>
            <person name="Brannstrom I.O."/>
            <person name="Guillou S."/>
            <person name="Cros-Aarteil S."/>
            <person name="Calhoun S."/>
            <person name="Haridas S."/>
            <person name="Kuo A."/>
            <person name="Mondo S."/>
            <person name="Pangilinan J."/>
            <person name="Riley R."/>
            <person name="LaButti K."/>
            <person name="Andreopoulos B."/>
            <person name="Lipzen A."/>
            <person name="Chen C."/>
            <person name="Yan M."/>
            <person name="Daum C."/>
            <person name="Ng V."/>
            <person name="Clum A."/>
            <person name="Steindorff A."/>
            <person name="Ohm R.A."/>
            <person name="Martin F."/>
            <person name="Silar P."/>
            <person name="Natvig D.O."/>
            <person name="Lalanne C."/>
            <person name="Gautier V."/>
            <person name="Ament-Velasquez S.L."/>
            <person name="Kruys A."/>
            <person name="Hutchinson M.I."/>
            <person name="Powell A.J."/>
            <person name="Barry K."/>
            <person name="Miller A.N."/>
            <person name="Grigoriev I.V."/>
            <person name="Debuchy R."/>
            <person name="Gladieux P."/>
            <person name="Hiltunen Thoren M."/>
            <person name="Johannesson H."/>
        </authorList>
    </citation>
    <scope>NUCLEOTIDE SEQUENCE</scope>
    <source>
        <strain evidence="3">CBS 315.58</strain>
    </source>
</reference>
<feature type="region of interest" description="Disordered" evidence="1">
    <location>
        <begin position="329"/>
        <end position="648"/>
    </location>
</feature>
<dbReference type="PANTHER" id="PTHR12323:SF0">
    <property type="entry name" value="CALCIUM HOMEOSTASIS ENDOPLASMIC RETICULUM PROTEIN"/>
    <property type="match status" value="1"/>
</dbReference>
<feature type="compositionally biased region" description="Pro residues" evidence="1">
    <location>
        <begin position="495"/>
        <end position="541"/>
    </location>
</feature>
<feature type="compositionally biased region" description="Pro residues" evidence="1">
    <location>
        <begin position="575"/>
        <end position="584"/>
    </location>
</feature>
<dbReference type="PANTHER" id="PTHR12323">
    <property type="entry name" value="SR-RELATED CTD ASSOCIATED FACTOR 6"/>
    <property type="match status" value="1"/>
</dbReference>
<accession>A0AAN7AWS8</accession>
<feature type="compositionally biased region" description="Pro residues" evidence="1">
    <location>
        <begin position="601"/>
        <end position="610"/>
    </location>
</feature>
<evidence type="ECO:0000313" key="3">
    <source>
        <dbReference type="EMBL" id="KAK4204216.1"/>
    </source>
</evidence>
<feature type="compositionally biased region" description="Basic residues" evidence="1">
    <location>
        <begin position="409"/>
        <end position="424"/>
    </location>
</feature>
<dbReference type="InterPro" id="IPR008942">
    <property type="entry name" value="ENTH_VHS"/>
</dbReference>
<reference evidence="3" key="2">
    <citation type="submission" date="2023-05" db="EMBL/GenBank/DDBJ databases">
        <authorList>
            <consortium name="Lawrence Berkeley National Laboratory"/>
            <person name="Steindorff A."/>
            <person name="Hensen N."/>
            <person name="Bonometti L."/>
            <person name="Westerberg I."/>
            <person name="Brannstrom I.O."/>
            <person name="Guillou S."/>
            <person name="Cros-Aarteil S."/>
            <person name="Calhoun S."/>
            <person name="Haridas S."/>
            <person name="Kuo A."/>
            <person name="Mondo S."/>
            <person name="Pangilinan J."/>
            <person name="Riley R."/>
            <person name="Labutti K."/>
            <person name="Andreopoulos B."/>
            <person name="Lipzen A."/>
            <person name="Chen C."/>
            <person name="Yanf M."/>
            <person name="Daum C."/>
            <person name="Ng V."/>
            <person name="Clum A."/>
            <person name="Ohm R."/>
            <person name="Martin F."/>
            <person name="Silar P."/>
            <person name="Natvig D."/>
            <person name="Lalanne C."/>
            <person name="Gautier V."/>
            <person name="Ament-Velasquez S.L."/>
            <person name="Kruys A."/>
            <person name="Hutchinson M.I."/>
            <person name="Powell A.J."/>
            <person name="Barry K."/>
            <person name="Miller A.N."/>
            <person name="Grigoriev I.V."/>
            <person name="Debuchy R."/>
            <person name="Gladieux P."/>
            <person name="Thoren M.H."/>
            <person name="Johannesson H."/>
        </authorList>
    </citation>
    <scope>NUCLEOTIDE SEQUENCE</scope>
    <source>
        <strain evidence="3">CBS 315.58</strain>
    </source>
</reference>
<dbReference type="GO" id="GO:0006874">
    <property type="term" value="P:intracellular calcium ion homeostasis"/>
    <property type="evidence" value="ECO:0007669"/>
    <property type="project" value="TreeGrafter"/>
</dbReference>
<feature type="compositionally biased region" description="Gly residues" evidence="1">
    <location>
        <begin position="585"/>
        <end position="598"/>
    </location>
</feature>
<feature type="compositionally biased region" description="Low complexity" evidence="1">
    <location>
        <begin position="344"/>
        <end position="358"/>
    </location>
</feature>
<dbReference type="Proteomes" id="UP001303160">
    <property type="component" value="Unassembled WGS sequence"/>
</dbReference>
<evidence type="ECO:0000313" key="4">
    <source>
        <dbReference type="Proteomes" id="UP001303160"/>
    </source>
</evidence>
<proteinExistence type="predicted"/>
<dbReference type="GO" id="GO:0048471">
    <property type="term" value="C:perinuclear region of cytoplasm"/>
    <property type="evidence" value="ECO:0007669"/>
    <property type="project" value="TreeGrafter"/>
</dbReference>
<name>A0AAN7AWS8_9PEZI</name>
<keyword evidence="4" id="KW-1185">Reference proteome</keyword>
<feature type="compositionally biased region" description="Basic and acidic residues" evidence="1">
    <location>
        <begin position="452"/>
        <end position="462"/>
    </location>
</feature>
<dbReference type="Gene3D" id="1.25.40.90">
    <property type="match status" value="1"/>
</dbReference>
<feature type="compositionally biased region" description="Pro residues" evidence="1">
    <location>
        <begin position="548"/>
        <end position="566"/>
    </location>
</feature>
<evidence type="ECO:0000259" key="2">
    <source>
        <dbReference type="PROSITE" id="PS51391"/>
    </source>
</evidence>
<feature type="domain" description="CID" evidence="2">
    <location>
        <begin position="27"/>
        <end position="185"/>
    </location>
</feature>
<dbReference type="InterPro" id="IPR006569">
    <property type="entry name" value="CID_dom"/>
</dbReference>
<feature type="compositionally biased region" description="Gly residues" evidence="1">
    <location>
        <begin position="623"/>
        <end position="642"/>
    </location>
</feature>
<dbReference type="Pfam" id="PF04818">
    <property type="entry name" value="CID"/>
    <property type="match status" value="1"/>
</dbReference>